<dbReference type="GO" id="GO:0006282">
    <property type="term" value="P:regulation of DNA repair"/>
    <property type="evidence" value="ECO:0007669"/>
    <property type="project" value="UniProtKB-UniRule"/>
</dbReference>
<reference evidence="8 9" key="1">
    <citation type="submission" date="2018-08" db="EMBL/GenBank/DDBJ databases">
        <title>Genomic Encyclopedia of Type Strains, Phase IV (KMG-IV): sequencing the most valuable type-strain genomes for metagenomic binning, comparative biology and taxonomic classification.</title>
        <authorList>
            <person name="Goeker M."/>
        </authorList>
    </citation>
    <scope>NUCLEOTIDE SEQUENCE [LARGE SCALE GENOMIC DNA]</scope>
    <source>
        <strain evidence="8 9">DSM 18841</strain>
    </source>
</reference>
<comment type="similarity">
    <text evidence="2 5">Belongs to the RecX family.</text>
</comment>
<dbReference type="RefSeq" id="WP_115899944.1">
    <property type="nucleotide sequence ID" value="NZ_QUNS01000001.1"/>
</dbReference>
<evidence type="ECO:0000256" key="3">
    <source>
        <dbReference type="ARBA" id="ARBA00018111"/>
    </source>
</evidence>
<dbReference type="GO" id="GO:0005737">
    <property type="term" value="C:cytoplasm"/>
    <property type="evidence" value="ECO:0007669"/>
    <property type="project" value="UniProtKB-SubCell"/>
</dbReference>
<keyword evidence="4 5" id="KW-0963">Cytoplasm</keyword>
<dbReference type="InterPro" id="IPR053925">
    <property type="entry name" value="RecX_HTH_3rd"/>
</dbReference>
<feature type="domain" description="RecX third three-helical" evidence="7">
    <location>
        <begin position="104"/>
        <end position="151"/>
    </location>
</feature>
<dbReference type="EMBL" id="QUNS01000001">
    <property type="protein sequence ID" value="REH56658.1"/>
    <property type="molecule type" value="Genomic_DNA"/>
</dbReference>
<dbReference type="HAMAP" id="MF_01114">
    <property type="entry name" value="RecX"/>
    <property type="match status" value="1"/>
</dbReference>
<name>A0A3E0IDL0_9FLAO</name>
<accession>A0A3E0IDL0</accession>
<dbReference type="PANTHER" id="PTHR33602:SF1">
    <property type="entry name" value="REGULATORY PROTEIN RECX FAMILY PROTEIN"/>
    <property type="match status" value="1"/>
</dbReference>
<protein>
    <recommendedName>
        <fullName evidence="3 5">Regulatory protein RecX</fullName>
    </recommendedName>
</protein>
<proteinExistence type="inferred from homology"/>
<evidence type="ECO:0000259" key="6">
    <source>
        <dbReference type="Pfam" id="PF02631"/>
    </source>
</evidence>
<keyword evidence="9" id="KW-1185">Reference proteome</keyword>
<organism evidence="8 9">
    <name type="scientific">Tenacibaculum gallaicum</name>
    <dbReference type="NCBI Taxonomy" id="561505"/>
    <lineage>
        <taxon>Bacteria</taxon>
        <taxon>Pseudomonadati</taxon>
        <taxon>Bacteroidota</taxon>
        <taxon>Flavobacteriia</taxon>
        <taxon>Flavobacteriales</taxon>
        <taxon>Flavobacteriaceae</taxon>
        <taxon>Tenacibaculum</taxon>
    </lineage>
</organism>
<evidence type="ECO:0000256" key="1">
    <source>
        <dbReference type="ARBA" id="ARBA00004496"/>
    </source>
</evidence>
<dbReference type="Proteomes" id="UP000256884">
    <property type="component" value="Unassembled WGS sequence"/>
</dbReference>
<evidence type="ECO:0000313" key="9">
    <source>
        <dbReference type="Proteomes" id="UP000256884"/>
    </source>
</evidence>
<evidence type="ECO:0000256" key="5">
    <source>
        <dbReference type="HAMAP-Rule" id="MF_01114"/>
    </source>
</evidence>
<dbReference type="Gene3D" id="1.10.10.10">
    <property type="entry name" value="Winged helix-like DNA-binding domain superfamily/Winged helix DNA-binding domain"/>
    <property type="match status" value="2"/>
</dbReference>
<dbReference type="OrthoDB" id="1523826at2"/>
<evidence type="ECO:0000313" key="8">
    <source>
        <dbReference type="EMBL" id="REH56658.1"/>
    </source>
</evidence>
<dbReference type="Pfam" id="PF21981">
    <property type="entry name" value="RecX_HTH3"/>
    <property type="match status" value="1"/>
</dbReference>
<evidence type="ECO:0000259" key="7">
    <source>
        <dbReference type="Pfam" id="PF21981"/>
    </source>
</evidence>
<sequence>MNKPVFTVEEIKRKIEQYCVYQDRCHKEVEQKLKEYKLIPEAREYILLHLLEHNFLNEERFAKSFARGKFRIKKWGKERIVRELKFRDITAYNITSALKEIDEEEYIKTLYNLVEKKNESVSETNHFKRKKKIADYLLYRGFESNLIYEALKTIDS</sequence>
<dbReference type="Pfam" id="PF02631">
    <property type="entry name" value="RecX_HTH2"/>
    <property type="match status" value="1"/>
</dbReference>
<comment type="caution">
    <text evidence="8">The sequence shown here is derived from an EMBL/GenBank/DDBJ whole genome shotgun (WGS) entry which is preliminary data.</text>
</comment>
<dbReference type="AlphaFoldDB" id="A0A3E0IDL0"/>
<gene>
    <name evidence="5" type="primary">recX</name>
    <name evidence="8" type="ORF">C7448_101701</name>
</gene>
<dbReference type="InterPro" id="IPR036388">
    <property type="entry name" value="WH-like_DNA-bd_sf"/>
</dbReference>
<evidence type="ECO:0000256" key="4">
    <source>
        <dbReference type="ARBA" id="ARBA00022490"/>
    </source>
</evidence>
<comment type="subcellular location">
    <subcellularLocation>
        <location evidence="1 5">Cytoplasm</location>
    </subcellularLocation>
</comment>
<dbReference type="PANTHER" id="PTHR33602">
    <property type="entry name" value="REGULATORY PROTEIN RECX FAMILY PROTEIN"/>
    <property type="match status" value="1"/>
</dbReference>
<comment type="function">
    <text evidence="5">Modulates RecA activity.</text>
</comment>
<dbReference type="InterPro" id="IPR053924">
    <property type="entry name" value="RecX_HTH_2nd"/>
</dbReference>
<evidence type="ECO:0000256" key="2">
    <source>
        <dbReference type="ARBA" id="ARBA00009695"/>
    </source>
</evidence>
<dbReference type="InterPro" id="IPR003783">
    <property type="entry name" value="Regulatory_RecX"/>
</dbReference>
<feature type="domain" description="RecX second three-helical" evidence="6">
    <location>
        <begin position="57"/>
        <end position="98"/>
    </location>
</feature>